<comment type="caution">
    <text evidence="3">The sequence shown here is derived from an EMBL/GenBank/DDBJ whole genome shotgun (WGS) entry which is preliminary data.</text>
</comment>
<evidence type="ECO:0000259" key="2">
    <source>
        <dbReference type="Pfam" id="PF00561"/>
    </source>
</evidence>
<evidence type="ECO:0000256" key="1">
    <source>
        <dbReference type="SAM" id="MobiDB-lite"/>
    </source>
</evidence>
<keyword evidence="3" id="KW-0378">Hydrolase</keyword>
<feature type="region of interest" description="Disordered" evidence="1">
    <location>
        <begin position="26"/>
        <end position="46"/>
    </location>
</feature>
<feature type="domain" description="AB hydrolase-1" evidence="2">
    <location>
        <begin position="56"/>
        <end position="301"/>
    </location>
</feature>
<dbReference type="EMBL" id="BMFY01000001">
    <property type="protein sequence ID" value="GGA03260.1"/>
    <property type="molecule type" value="Genomic_DNA"/>
</dbReference>
<dbReference type="InterPro" id="IPR000639">
    <property type="entry name" value="Epox_hydrolase-like"/>
</dbReference>
<dbReference type="RefSeq" id="WP_188549088.1">
    <property type="nucleotide sequence ID" value="NZ_BMFY01000001.1"/>
</dbReference>
<sequence>MSLIPPGSIETFIDLDGGRVRVLRSTSRPVAPSRAGSAVSDAPAAEPRRCATRPAPVLLIHGGGTDNSAISWYEVFAALGAAGTSREVIAIDLPGFGRTTGIEPVGGAPELAGFVARAAHALAIPRAVVMGVSMGGDVALNLALRHPELVAALVLIAPGGLVPVFRNRAAQFSAWLAAQLPDALLVPLTRLANRHVETVIKAIVKDPDALPPQVLDEFTREARRPGAGMAYGRYNQASLGPWSMRNNLLPAVGRVGVPALFFHGQDDPLVDPEGSRLASELMPDARLVLVPECGHWAQLEASDRFLTEVRDFLAYIDRRQCRPPASTP</sequence>
<dbReference type="AlphaFoldDB" id="A0A8J2XBY1"/>
<proteinExistence type="predicted"/>
<name>A0A8J2XBY1_9MICO</name>
<organism evidence="3 4">
    <name type="scientific">Sediminivirga luteola</name>
    <dbReference type="NCBI Taxonomy" id="1774748"/>
    <lineage>
        <taxon>Bacteria</taxon>
        <taxon>Bacillati</taxon>
        <taxon>Actinomycetota</taxon>
        <taxon>Actinomycetes</taxon>
        <taxon>Micrococcales</taxon>
        <taxon>Brevibacteriaceae</taxon>
        <taxon>Sediminivirga</taxon>
    </lineage>
</organism>
<protein>
    <submittedName>
        <fullName evidence="3">Alpha/beta hydrolase</fullName>
    </submittedName>
</protein>
<dbReference type="PRINTS" id="PR00412">
    <property type="entry name" value="EPOXHYDRLASE"/>
</dbReference>
<dbReference type="PANTHER" id="PTHR43689:SF8">
    <property type="entry name" value="ALPHA_BETA-HYDROLASES SUPERFAMILY PROTEIN"/>
    <property type="match status" value="1"/>
</dbReference>
<dbReference type="InterPro" id="IPR000073">
    <property type="entry name" value="AB_hydrolase_1"/>
</dbReference>
<dbReference type="Gene3D" id="3.40.50.1820">
    <property type="entry name" value="alpha/beta hydrolase"/>
    <property type="match status" value="1"/>
</dbReference>
<reference evidence="3" key="2">
    <citation type="submission" date="2020-09" db="EMBL/GenBank/DDBJ databases">
        <authorList>
            <person name="Sun Q."/>
            <person name="Zhou Y."/>
        </authorList>
    </citation>
    <scope>NUCLEOTIDE SEQUENCE</scope>
    <source>
        <strain evidence="3">CGMCC 1.12785</strain>
    </source>
</reference>
<evidence type="ECO:0000313" key="4">
    <source>
        <dbReference type="Proteomes" id="UP000616114"/>
    </source>
</evidence>
<keyword evidence="4" id="KW-1185">Reference proteome</keyword>
<dbReference type="SUPFAM" id="SSF53474">
    <property type="entry name" value="alpha/beta-Hydrolases"/>
    <property type="match status" value="1"/>
</dbReference>
<dbReference type="PRINTS" id="PR00111">
    <property type="entry name" value="ABHYDROLASE"/>
</dbReference>
<gene>
    <name evidence="3" type="ORF">GCM10011333_02440</name>
</gene>
<dbReference type="GO" id="GO:0016787">
    <property type="term" value="F:hydrolase activity"/>
    <property type="evidence" value="ECO:0007669"/>
    <property type="project" value="UniProtKB-KW"/>
</dbReference>
<dbReference type="PANTHER" id="PTHR43689">
    <property type="entry name" value="HYDROLASE"/>
    <property type="match status" value="1"/>
</dbReference>
<evidence type="ECO:0000313" key="3">
    <source>
        <dbReference type="EMBL" id="GGA03260.1"/>
    </source>
</evidence>
<accession>A0A8J2XBY1</accession>
<reference evidence="3" key="1">
    <citation type="journal article" date="2014" name="Int. J. Syst. Evol. Microbiol.">
        <title>Complete genome sequence of Corynebacterium casei LMG S-19264T (=DSM 44701T), isolated from a smear-ripened cheese.</title>
        <authorList>
            <consortium name="US DOE Joint Genome Institute (JGI-PGF)"/>
            <person name="Walter F."/>
            <person name="Albersmeier A."/>
            <person name="Kalinowski J."/>
            <person name="Ruckert C."/>
        </authorList>
    </citation>
    <scope>NUCLEOTIDE SEQUENCE</scope>
    <source>
        <strain evidence="3">CGMCC 1.12785</strain>
    </source>
</reference>
<dbReference type="InterPro" id="IPR029058">
    <property type="entry name" value="AB_hydrolase_fold"/>
</dbReference>
<dbReference type="Pfam" id="PF00561">
    <property type="entry name" value="Abhydrolase_1"/>
    <property type="match status" value="1"/>
</dbReference>
<dbReference type="Proteomes" id="UP000616114">
    <property type="component" value="Unassembled WGS sequence"/>
</dbReference>